<evidence type="ECO:0000256" key="5">
    <source>
        <dbReference type="ARBA" id="ARBA00022777"/>
    </source>
</evidence>
<evidence type="ECO:0000313" key="8">
    <source>
        <dbReference type="EMBL" id="OQX90800.1"/>
    </source>
</evidence>
<dbReference type="AlphaFoldDB" id="A0A1W9S3B3"/>
<dbReference type="Pfam" id="PF08447">
    <property type="entry name" value="PAS_3"/>
    <property type="match status" value="1"/>
</dbReference>
<dbReference type="InterPro" id="IPR052162">
    <property type="entry name" value="Sensor_kinase/Photoreceptor"/>
</dbReference>
<name>A0A1W9S3B3_9BACT</name>
<dbReference type="CDD" id="cd00130">
    <property type="entry name" value="PAS"/>
    <property type="match status" value="2"/>
</dbReference>
<evidence type="ECO:0000256" key="2">
    <source>
        <dbReference type="ARBA" id="ARBA00012438"/>
    </source>
</evidence>
<organism evidence="8 9">
    <name type="scientific">Candidatus Coatesbacteria bacterium 4484_99</name>
    <dbReference type="NCBI Taxonomy" id="1970774"/>
    <lineage>
        <taxon>Bacteria</taxon>
        <taxon>Candidatus Coatesiibacteriota</taxon>
    </lineage>
</organism>
<evidence type="ECO:0000259" key="6">
    <source>
        <dbReference type="PROSITE" id="PS50112"/>
    </source>
</evidence>
<evidence type="ECO:0000256" key="3">
    <source>
        <dbReference type="ARBA" id="ARBA00022553"/>
    </source>
</evidence>
<dbReference type="InterPro" id="IPR000014">
    <property type="entry name" value="PAS"/>
</dbReference>
<keyword evidence="5" id="KW-0418">Kinase</keyword>
<dbReference type="SUPFAM" id="SSF55781">
    <property type="entry name" value="GAF domain-like"/>
    <property type="match status" value="1"/>
</dbReference>
<evidence type="ECO:0000259" key="7">
    <source>
        <dbReference type="PROSITE" id="PS50113"/>
    </source>
</evidence>
<sequence length="481" mass="54863">MDRGEVVDKGVHNLSIAFDILTSLGKSENLEELCLAFLTRVTEKFQMLGGEFWVIDDNRVQKVASIGKYEPGWSVDEEIGRLENTTRFVIYRRLSRMKKAPADVDVFLLPLKFRGDLVGVPVIYIQKGRKLSNDEEWILSSIKDILTNYIVSNIVCERASESERFQSMLLDTIGAGIIIHKGGVVRYVNKAVEKIGGYTREEWEGKDIIQFVHPDDRDIVMDVLKRRGEGDDTKINLNLRVITKSGVVKWVNLTSNLITYKGERVSFLTGVDITELKEVEEALAKSEKHYRALFENASLPISITDSKRRFVEVNRAFEELFGYTRDEVKGKDISVILAEGVEDKVAKIHDVRRVAPHKAPETYEIITVTKSQIPRVVRVTSRMLPDSDMDITFLQDVTREKEMIIALEESEERYRTLAEVSQVGIMIFSDEQVLFRNQHIDEIFGDKANKPDEIFKQISAEDRGAFIGAYRKVLSGKSDME</sequence>
<dbReference type="InterPro" id="IPR013655">
    <property type="entry name" value="PAS_fold_3"/>
</dbReference>
<evidence type="ECO:0000256" key="1">
    <source>
        <dbReference type="ARBA" id="ARBA00000085"/>
    </source>
</evidence>
<dbReference type="PROSITE" id="PS50113">
    <property type="entry name" value="PAC"/>
    <property type="match status" value="1"/>
</dbReference>
<dbReference type="NCBIfam" id="TIGR00229">
    <property type="entry name" value="sensory_box"/>
    <property type="match status" value="2"/>
</dbReference>
<feature type="domain" description="PAS" evidence="6">
    <location>
        <begin position="161"/>
        <end position="231"/>
    </location>
</feature>
<dbReference type="PROSITE" id="PS50112">
    <property type="entry name" value="PAS"/>
    <property type="match status" value="2"/>
</dbReference>
<proteinExistence type="predicted"/>
<feature type="domain" description="PAC" evidence="7">
    <location>
        <begin position="235"/>
        <end position="285"/>
    </location>
</feature>
<dbReference type="InterPro" id="IPR035965">
    <property type="entry name" value="PAS-like_dom_sf"/>
</dbReference>
<comment type="caution">
    <text evidence="8">The sequence shown here is derived from an EMBL/GenBank/DDBJ whole genome shotgun (WGS) entry which is preliminary data.</text>
</comment>
<evidence type="ECO:0000256" key="4">
    <source>
        <dbReference type="ARBA" id="ARBA00022679"/>
    </source>
</evidence>
<feature type="non-terminal residue" evidence="8">
    <location>
        <position position="481"/>
    </location>
</feature>
<keyword evidence="4" id="KW-0808">Transferase</keyword>
<dbReference type="Pfam" id="PF13188">
    <property type="entry name" value="PAS_8"/>
    <property type="match status" value="1"/>
</dbReference>
<dbReference type="SMART" id="SM00091">
    <property type="entry name" value="PAS"/>
    <property type="match status" value="3"/>
</dbReference>
<dbReference type="SUPFAM" id="SSF55785">
    <property type="entry name" value="PYP-like sensor domain (PAS domain)"/>
    <property type="match status" value="3"/>
</dbReference>
<accession>A0A1W9S3B3</accession>
<reference evidence="9" key="1">
    <citation type="submission" date="2017-03" db="EMBL/GenBank/DDBJ databases">
        <title>Novel pathways for hydrocarbon cycling and metabolic interdependencies in hydrothermal sediment communities.</title>
        <authorList>
            <person name="Dombrowski N."/>
            <person name="Seitz K."/>
            <person name="Teske A."/>
            <person name="Baker B."/>
        </authorList>
    </citation>
    <scope>NUCLEOTIDE SEQUENCE [LARGE SCALE GENOMIC DNA]</scope>
</reference>
<dbReference type="EC" id="2.7.13.3" evidence="2"/>
<dbReference type="Proteomes" id="UP000192611">
    <property type="component" value="Unassembled WGS sequence"/>
</dbReference>
<feature type="domain" description="PAS" evidence="6">
    <location>
        <begin position="286"/>
        <end position="331"/>
    </location>
</feature>
<dbReference type="PANTHER" id="PTHR43304">
    <property type="entry name" value="PHYTOCHROME-LIKE PROTEIN CPH1"/>
    <property type="match status" value="1"/>
</dbReference>
<dbReference type="Gene3D" id="3.30.450.20">
    <property type="entry name" value="PAS domain"/>
    <property type="match status" value="3"/>
</dbReference>
<dbReference type="Pfam" id="PF13426">
    <property type="entry name" value="PAS_9"/>
    <property type="match status" value="1"/>
</dbReference>
<comment type="catalytic activity">
    <reaction evidence="1">
        <text>ATP + protein L-histidine = ADP + protein N-phospho-L-histidine.</text>
        <dbReference type="EC" id="2.7.13.3"/>
    </reaction>
</comment>
<evidence type="ECO:0000313" key="9">
    <source>
        <dbReference type="Proteomes" id="UP000192611"/>
    </source>
</evidence>
<dbReference type="EMBL" id="NATQ01000027">
    <property type="protein sequence ID" value="OQX90800.1"/>
    <property type="molecule type" value="Genomic_DNA"/>
</dbReference>
<dbReference type="PANTHER" id="PTHR43304:SF1">
    <property type="entry name" value="PAC DOMAIN-CONTAINING PROTEIN"/>
    <property type="match status" value="1"/>
</dbReference>
<protein>
    <recommendedName>
        <fullName evidence="2">histidine kinase</fullName>
        <ecNumber evidence="2">2.7.13.3</ecNumber>
    </recommendedName>
</protein>
<dbReference type="InterPro" id="IPR000700">
    <property type="entry name" value="PAS-assoc_C"/>
</dbReference>
<keyword evidence="3" id="KW-0597">Phosphoprotein</keyword>
<dbReference type="GO" id="GO:0004673">
    <property type="term" value="F:protein histidine kinase activity"/>
    <property type="evidence" value="ECO:0007669"/>
    <property type="project" value="UniProtKB-EC"/>
</dbReference>
<gene>
    <name evidence="8" type="ORF">B6D57_01970</name>
</gene>